<accession>A0ABU8YU58</accession>
<evidence type="ECO:0000313" key="2">
    <source>
        <dbReference type="Proteomes" id="UP001384579"/>
    </source>
</evidence>
<dbReference type="RefSeq" id="WP_340521103.1">
    <property type="nucleotide sequence ID" value="NZ_JBBLXS010000461.1"/>
</dbReference>
<proteinExistence type="predicted"/>
<keyword evidence="2" id="KW-1185">Reference proteome</keyword>
<dbReference type="EMBL" id="JBBLXS010000461">
    <property type="protein sequence ID" value="MEK0187888.1"/>
    <property type="molecule type" value="Genomic_DNA"/>
</dbReference>
<sequence length="141" mass="16677">MPRFEPKNPKQDQASEFQDRVEDVTVYGNKPRGFGVFIEMFRRPQKNSTIFPEIVVEKLEPIWERSIEPLLISEFGRRSTLYVIFYLGGKRDEIIMEIWDPNYINTKQSQVFSIEGVPEYATRNFPRNRSQAEIGVLEDWN</sequence>
<evidence type="ECO:0000313" key="1">
    <source>
        <dbReference type="EMBL" id="MEK0187888.1"/>
    </source>
</evidence>
<gene>
    <name evidence="1" type="ORF">WMG39_24050</name>
</gene>
<organism evidence="1 2">
    <name type="scientific">Microcoleus anatoxicus PTRS2</name>
    <dbReference type="NCBI Taxonomy" id="2705321"/>
    <lineage>
        <taxon>Bacteria</taxon>
        <taxon>Bacillati</taxon>
        <taxon>Cyanobacteriota</taxon>
        <taxon>Cyanophyceae</taxon>
        <taxon>Oscillatoriophycideae</taxon>
        <taxon>Oscillatoriales</taxon>
        <taxon>Microcoleaceae</taxon>
        <taxon>Microcoleus</taxon>
        <taxon>Microcoleus anatoxicus</taxon>
    </lineage>
</organism>
<reference evidence="1 2" key="1">
    <citation type="journal article" date="2020" name="Harmful Algae">
        <title>Molecular and morphological characterization of a novel dihydroanatoxin-a producing Microcoleus species (cyanobacteria) from the Russian River, California, USA.</title>
        <authorList>
            <person name="Conklin K.Y."/>
            <person name="Stancheva R."/>
            <person name="Otten T.G."/>
            <person name="Fadness R."/>
            <person name="Boyer G.L."/>
            <person name="Read B."/>
            <person name="Zhang X."/>
            <person name="Sheath R.G."/>
        </authorList>
    </citation>
    <scope>NUCLEOTIDE SEQUENCE [LARGE SCALE GENOMIC DNA]</scope>
    <source>
        <strain evidence="1 2">PTRS2</strain>
    </source>
</reference>
<comment type="caution">
    <text evidence="1">The sequence shown here is derived from an EMBL/GenBank/DDBJ whole genome shotgun (WGS) entry which is preliminary data.</text>
</comment>
<name>A0ABU8YU58_9CYAN</name>
<dbReference type="Proteomes" id="UP001384579">
    <property type="component" value="Unassembled WGS sequence"/>
</dbReference>
<protein>
    <submittedName>
        <fullName evidence="1">Uncharacterized protein</fullName>
    </submittedName>
</protein>